<accession>A0A8B6H6Z6</accession>
<dbReference type="Proteomes" id="UP000596742">
    <property type="component" value="Unassembled WGS sequence"/>
</dbReference>
<proteinExistence type="predicted"/>
<dbReference type="InterPro" id="IPR011051">
    <property type="entry name" value="RmlC_Cupin_sf"/>
</dbReference>
<reference evidence="2" key="1">
    <citation type="submission" date="2018-11" db="EMBL/GenBank/DDBJ databases">
        <authorList>
            <person name="Alioto T."/>
            <person name="Alioto T."/>
        </authorList>
    </citation>
    <scope>NUCLEOTIDE SEQUENCE</scope>
</reference>
<dbReference type="OrthoDB" id="1161823at2759"/>
<dbReference type="AlphaFoldDB" id="A0A8B6H6Z6"/>
<evidence type="ECO:0000259" key="1">
    <source>
        <dbReference type="Pfam" id="PF07883"/>
    </source>
</evidence>
<protein>
    <recommendedName>
        <fullName evidence="1">Cupin type-2 domain-containing protein</fullName>
    </recommendedName>
</protein>
<dbReference type="Gene3D" id="2.60.120.10">
    <property type="entry name" value="Jelly Rolls"/>
    <property type="match status" value="1"/>
</dbReference>
<dbReference type="InterPro" id="IPR013096">
    <property type="entry name" value="Cupin_2"/>
</dbReference>
<keyword evidence="3" id="KW-1185">Reference proteome</keyword>
<dbReference type="SUPFAM" id="SSF51182">
    <property type="entry name" value="RmlC-like cupins"/>
    <property type="match status" value="1"/>
</dbReference>
<comment type="caution">
    <text evidence="2">The sequence shown here is derived from an EMBL/GenBank/DDBJ whole genome shotgun (WGS) entry which is preliminary data.</text>
</comment>
<evidence type="ECO:0000313" key="3">
    <source>
        <dbReference type="Proteomes" id="UP000596742"/>
    </source>
</evidence>
<evidence type="ECO:0000313" key="2">
    <source>
        <dbReference type="EMBL" id="VDI74344.1"/>
    </source>
</evidence>
<dbReference type="EMBL" id="UYJE01009543">
    <property type="protein sequence ID" value="VDI74344.1"/>
    <property type="molecule type" value="Genomic_DNA"/>
</dbReference>
<dbReference type="Pfam" id="PF07883">
    <property type="entry name" value="Cupin_2"/>
    <property type="match status" value="1"/>
</dbReference>
<feature type="domain" description="Cupin type-2" evidence="1">
    <location>
        <begin position="37"/>
        <end position="96"/>
    </location>
</feature>
<name>A0A8B6H6Z6_MYTGA</name>
<gene>
    <name evidence="2" type="ORF">MGAL_10B090823</name>
</gene>
<organism evidence="2 3">
    <name type="scientific">Mytilus galloprovincialis</name>
    <name type="common">Mediterranean mussel</name>
    <dbReference type="NCBI Taxonomy" id="29158"/>
    <lineage>
        <taxon>Eukaryota</taxon>
        <taxon>Metazoa</taxon>
        <taxon>Spiralia</taxon>
        <taxon>Lophotrochozoa</taxon>
        <taxon>Mollusca</taxon>
        <taxon>Bivalvia</taxon>
        <taxon>Autobranchia</taxon>
        <taxon>Pteriomorphia</taxon>
        <taxon>Mytilida</taxon>
        <taxon>Mytiloidea</taxon>
        <taxon>Mytilidae</taxon>
        <taxon>Mytilinae</taxon>
        <taxon>Mytilus</taxon>
    </lineage>
</organism>
<sequence length="114" mass="13011">MSCQQKLSIEKWNSGVDGELIMSSENMKKKLRLKGYSFDPGTYFPDHTHEVSKKDAIISGNFQFSMYGQTVLLEPGDIVEVAKQIIHNARVVGSEKWNILRFCKINCIFMNFSS</sequence>
<dbReference type="InterPro" id="IPR014710">
    <property type="entry name" value="RmlC-like_jellyroll"/>
</dbReference>